<accession>A0A0F9T6Y4</accession>
<reference evidence="1" key="1">
    <citation type="journal article" date="2015" name="Nature">
        <title>Complex archaea that bridge the gap between prokaryotes and eukaryotes.</title>
        <authorList>
            <person name="Spang A."/>
            <person name="Saw J.H."/>
            <person name="Jorgensen S.L."/>
            <person name="Zaremba-Niedzwiedzka K."/>
            <person name="Martijn J."/>
            <person name="Lind A.E."/>
            <person name="van Eijk R."/>
            <person name="Schleper C."/>
            <person name="Guy L."/>
            <person name="Ettema T.J."/>
        </authorList>
    </citation>
    <scope>NUCLEOTIDE SEQUENCE</scope>
</reference>
<dbReference type="EMBL" id="LAZR01000286">
    <property type="protein sequence ID" value="KKN76980.1"/>
    <property type="molecule type" value="Genomic_DNA"/>
</dbReference>
<evidence type="ECO:0000313" key="1">
    <source>
        <dbReference type="EMBL" id="KKN76980.1"/>
    </source>
</evidence>
<name>A0A0F9T6Y4_9ZZZZ</name>
<organism evidence="1">
    <name type="scientific">marine sediment metagenome</name>
    <dbReference type="NCBI Taxonomy" id="412755"/>
    <lineage>
        <taxon>unclassified sequences</taxon>
        <taxon>metagenomes</taxon>
        <taxon>ecological metagenomes</taxon>
    </lineage>
</organism>
<sequence length="219" mass="23923">MDPLTLLTVLTTLFSIGSSLSVTGQRKKRERGQIGLLQEQFANISERPEEINAFFDSLTEFTTQGTELQRKGASQDFVSQALRLGQEEREGIRRSGMVKTSTQDLEVERELGSRKFSNVLDLLEQNRQGQLLGIGKERETELQGIEDILFQLESEILGKGGSVITFEEAQKMFAGGLSSEEALKLLDTIGSLSPSELGALKPASAPNNIFSSSSFFGGG</sequence>
<protein>
    <submittedName>
        <fullName evidence="1">Uncharacterized protein</fullName>
    </submittedName>
</protein>
<dbReference type="AlphaFoldDB" id="A0A0F9T6Y4"/>
<comment type="caution">
    <text evidence="1">The sequence shown here is derived from an EMBL/GenBank/DDBJ whole genome shotgun (WGS) entry which is preliminary data.</text>
</comment>
<proteinExistence type="predicted"/>
<gene>
    <name evidence="1" type="ORF">LCGC14_0364720</name>
</gene>